<dbReference type="GO" id="GO:0004309">
    <property type="term" value="F:exopolyphosphatase activity"/>
    <property type="evidence" value="ECO:0007669"/>
    <property type="project" value="UniProtKB-EC"/>
</dbReference>
<keyword evidence="2" id="KW-0378">Hydrolase</keyword>
<accession>A0A383U338</accession>
<dbReference type="Gene3D" id="3.30.420.150">
    <property type="entry name" value="Exopolyphosphatase. Domain 2"/>
    <property type="match status" value="1"/>
</dbReference>
<reference evidence="2 3" key="1">
    <citation type="submission" date="2018-09" db="EMBL/GenBank/DDBJ databases">
        <authorList>
            <consortium name="Pathogen Informatics"/>
        </authorList>
    </citation>
    <scope>NUCLEOTIDE SEQUENCE [LARGE SCALE GENOMIC DNA]</scope>
    <source>
        <strain evidence="2 3">OH-22767</strain>
    </source>
</reference>
<dbReference type="InterPro" id="IPR043129">
    <property type="entry name" value="ATPase_NBD"/>
</dbReference>
<dbReference type="CDD" id="cd24006">
    <property type="entry name" value="ASKHA_NBD_PPX_GppA"/>
    <property type="match status" value="1"/>
</dbReference>
<gene>
    <name evidence="2" type="primary">ppx</name>
    <name evidence="2" type="ORF">SAMEA104719789_01715</name>
</gene>
<organism evidence="2 3">
    <name type="scientific">Candidatus Ornithobacterium hominis</name>
    <dbReference type="NCBI Taxonomy" id="2497989"/>
    <lineage>
        <taxon>Bacteria</taxon>
        <taxon>Pseudomonadati</taxon>
        <taxon>Bacteroidota</taxon>
        <taxon>Flavobacteriia</taxon>
        <taxon>Flavobacteriales</taxon>
        <taxon>Weeksellaceae</taxon>
        <taxon>Ornithobacterium</taxon>
    </lineage>
</organism>
<dbReference type="RefSeq" id="WP_119059857.1">
    <property type="nucleotide sequence ID" value="NZ_UNSC01000009.1"/>
</dbReference>
<evidence type="ECO:0000313" key="2">
    <source>
        <dbReference type="EMBL" id="SZD74255.1"/>
    </source>
</evidence>
<dbReference type="EC" id="3.6.1.11" evidence="2"/>
<evidence type="ECO:0000313" key="3">
    <source>
        <dbReference type="Proteomes" id="UP000262142"/>
    </source>
</evidence>
<dbReference type="Proteomes" id="UP000262142">
    <property type="component" value="Unassembled WGS sequence"/>
</dbReference>
<dbReference type="EMBL" id="UNSC01000009">
    <property type="protein sequence ID" value="SZD74255.1"/>
    <property type="molecule type" value="Genomic_DNA"/>
</dbReference>
<evidence type="ECO:0000259" key="1">
    <source>
        <dbReference type="Pfam" id="PF02541"/>
    </source>
</evidence>
<dbReference type="InterPro" id="IPR003695">
    <property type="entry name" value="Ppx_GppA_N"/>
</dbReference>
<proteinExistence type="predicted"/>
<dbReference type="Pfam" id="PF02541">
    <property type="entry name" value="Ppx-GppA"/>
    <property type="match status" value="1"/>
</dbReference>
<sequence length="297" mass="33640">MKTSKLAAIDIGSNAVRLLINTIYDDGNKTTFNKTSLVRVPIRLGQDAFLNGNISKANEKRLLKAMKAFKLLMDVYQVEYYSAFATSAMRELTGNQEIVKKIKKQSDIELQIIDGKKEGQIIFATELKEYVHDENNYLYIDVGGGSTELTLLAYGKVVVTKSFPVGTVRWLNGKVGADFLKNEIRPWVKKQCNNINNIELIGSGGNINHIFKQSGKKKGEPLSYAYLNKQKKILSALDFDDRLTLYNMKPDRADVIIPALEIYTNVMRYAKAKKIHVPKIGLADGMIQYQYHHQRKK</sequence>
<name>A0A383U338_9FLAO</name>
<dbReference type="Gene3D" id="3.30.420.40">
    <property type="match status" value="1"/>
</dbReference>
<protein>
    <submittedName>
        <fullName evidence="2">Exopolyphosphatase</fullName>
        <ecNumber evidence="2">3.6.1.11</ecNumber>
    </submittedName>
</protein>
<dbReference type="PANTHER" id="PTHR30005:SF0">
    <property type="entry name" value="RETROGRADE REGULATION PROTEIN 2"/>
    <property type="match status" value="1"/>
</dbReference>
<feature type="domain" description="Ppx/GppA phosphatase N-terminal" evidence="1">
    <location>
        <begin position="41"/>
        <end position="288"/>
    </location>
</feature>
<dbReference type="OrthoDB" id="9814545at2"/>
<dbReference type="InterPro" id="IPR050273">
    <property type="entry name" value="GppA/Ppx_hydrolase"/>
</dbReference>
<dbReference type="SUPFAM" id="SSF53067">
    <property type="entry name" value="Actin-like ATPase domain"/>
    <property type="match status" value="2"/>
</dbReference>
<dbReference type="PANTHER" id="PTHR30005">
    <property type="entry name" value="EXOPOLYPHOSPHATASE"/>
    <property type="match status" value="1"/>
</dbReference>
<dbReference type="AlphaFoldDB" id="A0A383U338"/>
<keyword evidence="3" id="KW-1185">Reference proteome</keyword>